<organism evidence="1 2">
    <name type="scientific">Gigaspora margarita</name>
    <dbReference type="NCBI Taxonomy" id="4874"/>
    <lineage>
        <taxon>Eukaryota</taxon>
        <taxon>Fungi</taxon>
        <taxon>Fungi incertae sedis</taxon>
        <taxon>Mucoromycota</taxon>
        <taxon>Glomeromycotina</taxon>
        <taxon>Glomeromycetes</taxon>
        <taxon>Diversisporales</taxon>
        <taxon>Gigasporaceae</taxon>
        <taxon>Gigaspora</taxon>
    </lineage>
</organism>
<dbReference type="SUPFAM" id="SSF52540">
    <property type="entry name" value="P-loop containing nucleoside triphosphate hydrolases"/>
    <property type="match status" value="1"/>
</dbReference>
<dbReference type="AlphaFoldDB" id="A0A8H3XEM2"/>
<dbReference type="InterPro" id="IPR027417">
    <property type="entry name" value="P-loop_NTPase"/>
</dbReference>
<dbReference type="Gene3D" id="3.40.50.300">
    <property type="entry name" value="P-loop containing nucleotide triphosphate hydrolases"/>
    <property type="match status" value="1"/>
</dbReference>
<gene>
    <name evidence="1" type="ORF">F8M41_001347</name>
</gene>
<dbReference type="EMBL" id="WTPW01001102">
    <property type="protein sequence ID" value="KAF0456633.1"/>
    <property type="molecule type" value="Genomic_DNA"/>
</dbReference>
<dbReference type="GO" id="GO:0016787">
    <property type="term" value="F:hydrolase activity"/>
    <property type="evidence" value="ECO:0007669"/>
    <property type="project" value="UniProtKB-KW"/>
</dbReference>
<dbReference type="OrthoDB" id="761538at2759"/>
<keyword evidence="2" id="KW-1185">Reference proteome</keyword>
<proteinExistence type="predicted"/>
<name>A0A8H3XEM2_GIGMA</name>
<protein>
    <submittedName>
        <fullName evidence="1">P-loop containing nucleoside triphosphate hydrolase protein</fullName>
    </submittedName>
</protein>
<reference evidence="1 2" key="1">
    <citation type="journal article" date="2019" name="Environ. Microbiol.">
        <title>At the nexus of three kingdoms: the genome of the mycorrhizal fungus Gigaspora margarita provides insights into plant, endobacterial and fungal interactions.</title>
        <authorList>
            <person name="Venice F."/>
            <person name="Ghignone S."/>
            <person name="Salvioli di Fossalunga A."/>
            <person name="Amselem J."/>
            <person name="Novero M."/>
            <person name="Xianan X."/>
            <person name="Sedzielewska Toro K."/>
            <person name="Morin E."/>
            <person name="Lipzen A."/>
            <person name="Grigoriev I.V."/>
            <person name="Henrissat B."/>
            <person name="Martin F.M."/>
            <person name="Bonfante P."/>
        </authorList>
    </citation>
    <scope>NUCLEOTIDE SEQUENCE [LARGE SCALE GENOMIC DNA]</scope>
    <source>
        <strain evidence="1 2">BEG34</strain>
    </source>
</reference>
<accession>A0A8H3XEM2</accession>
<evidence type="ECO:0000313" key="1">
    <source>
        <dbReference type="EMBL" id="KAF0456633.1"/>
    </source>
</evidence>
<evidence type="ECO:0000313" key="2">
    <source>
        <dbReference type="Proteomes" id="UP000439903"/>
    </source>
</evidence>
<keyword evidence="1" id="KW-0378">Hydrolase</keyword>
<sequence length="169" mass="19611">MIQKSPALIMLMITRGLYRKTGKKKYKTRKKYQAKRPIHTDSDFPHLLIFGSSGKGKKTRILCILNELFGDGAEKIKIDQRSFETQKKKLEINIISSKYHINTQISTTLQLIESNECISLADKINLNPSVVLHRNEKRLYQGPVEGTKSIKRKQWVVLTYFFYNIHVSL</sequence>
<dbReference type="Proteomes" id="UP000439903">
    <property type="component" value="Unassembled WGS sequence"/>
</dbReference>
<comment type="caution">
    <text evidence="1">The sequence shown here is derived from an EMBL/GenBank/DDBJ whole genome shotgun (WGS) entry which is preliminary data.</text>
</comment>